<reference evidence="2" key="1">
    <citation type="journal article" date="2023" name="G3 (Bethesda)">
        <title>Whole genome assembly and annotation of the endangered Caribbean coral Acropora cervicornis.</title>
        <authorList>
            <person name="Selwyn J.D."/>
            <person name="Vollmer S.V."/>
        </authorList>
    </citation>
    <scope>NUCLEOTIDE SEQUENCE</scope>
    <source>
        <strain evidence="2">K2</strain>
    </source>
</reference>
<organism evidence="2 3">
    <name type="scientific">Acropora cervicornis</name>
    <name type="common">Staghorn coral</name>
    <dbReference type="NCBI Taxonomy" id="6130"/>
    <lineage>
        <taxon>Eukaryota</taxon>
        <taxon>Metazoa</taxon>
        <taxon>Cnidaria</taxon>
        <taxon>Anthozoa</taxon>
        <taxon>Hexacorallia</taxon>
        <taxon>Scleractinia</taxon>
        <taxon>Astrocoeniina</taxon>
        <taxon>Acroporidae</taxon>
        <taxon>Acropora</taxon>
    </lineage>
</organism>
<dbReference type="AlphaFoldDB" id="A0AAD9QZE6"/>
<evidence type="ECO:0000313" key="3">
    <source>
        <dbReference type="Proteomes" id="UP001249851"/>
    </source>
</evidence>
<name>A0AAD9QZE6_ACRCE</name>
<comment type="caution">
    <text evidence="2">The sequence shown here is derived from an EMBL/GenBank/DDBJ whole genome shotgun (WGS) entry which is preliminary data.</text>
</comment>
<evidence type="ECO:0000256" key="1">
    <source>
        <dbReference type="SAM" id="MobiDB-lite"/>
    </source>
</evidence>
<accession>A0AAD9QZE6</accession>
<dbReference type="Proteomes" id="UP001249851">
    <property type="component" value="Unassembled WGS sequence"/>
</dbReference>
<dbReference type="EMBL" id="JARQWQ010000009">
    <property type="protein sequence ID" value="KAK2569935.1"/>
    <property type="molecule type" value="Genomic_DNA"/>
</dbReference>
<sequence>MANVEGPLNAQRKRFGTDISAVFKQNIFPDKEENWTSLGEGQSITLFDIKDFCLGTAEVLSEIDGGYCVNRIARKSAAIHLSEVSSTFNYIFVNAKLDFHVKLRLLKSGQTTKSKRKTFKGSIVNANTRISGVRTLCARLFSTRRADLKVLWQVTLFGLFRSLFIALMKVLSSRYKDIGKGDHTKRHKIREQSYEAKVKPRCDQIESSFDNTAISPEGNGYNKPDGSAEEDFSERRLRLDPEVFVSLTKSYSVSNMPHFSLINCFSLHTENSLLKRDSET</sequence>
<protein>
    <submittedName>
        <fullName evidence="2">Uncharacterized protein</fullName>
    </submittedName>
</protein>
<feature type="region of interest" description="Disordered" evidence="1">
    <location>
        <begin position="211"/>
        <end position="234"/>
    </location>
</feature>
<reference evidence="2" key="2">
    <citation type="journal article" date="2023" name="Science">
        <title>Genomic signatures of disease resistance in endangered staghorn corals.</title>
        <authorList>
            <person name="Vollmer S.V."/>
            <person name="Selwyn J.D."/>
            <person name="Despard B.A."/>
            <person name="Roesel C.L."/>
        </authorList>
    </citation>
    <scope>NUCLEOTIDE SEQUENCE</scope>
    <source>
        <strain evidence="2">K2</strain>
    </source>
</reference>
<proteinExistence type="predicted"/>
<keyword evidence="3" id="KW-1185">Reference proteome</keyword>
<evidence type="ECO:0000313" key="2">
    <source>
        <dbReference type="EMBL" id="KAK2569935.1"/>
    </source>
</evidence>
<gene>
    <name evidence="2" type="ORF">P5673_005794</name>
</gene>